<feature type="domain" description="FAD-binding FR-type" evidence="11">
    <location>
        <begin position="7"/>
        <end position="105"/>
    </location>
</feature>
<dbReference type="EMBL" id="LKAJ01000002">
    <property type="protein sequence ID" value="KRG22102.1"/>
    <property type="molecule type" value="Genomic_DNA"/>
</dbReference>
<dbReference type="InterPro" id="IPR033892">
    <property type="entry name" value="FNR_bac"/>
</dbReference>
<dbReference type="SUPFAM" id="SSF52343">
    <property type="entry name" value="Ferredoxin reductase-like, C-terminal NADP-linked domain"/>
    <property type="match status" value="1"/>
</dbReference>
<organism evidence="12">
    <name type="scientific">Candidatus Berkiella aquae</name>
    <dbReference type="NCBI Taxonomy" id="295108"/>
    <lineage>
        <taxon>Bacteria</taxon>
        <taxon>Pseudomonadati</taxon>
        <taxon>Pseudomonadota</taxon>
        <taxon>Gammaproteobacteria</taxon>
        <taxon>Candidatus Berkiellales</taxon>
        <taxon>Candidatus Berkiellaceae</taxon>
        <taxon>Candidatus Berkiella</taxon>
    </lineage>
</organism>
<dbReference type="EC" id="1.18.1.2" evidence="3"/>
<accession>A0A0Q9YMV2</accession>
<keyword evidence="6" id="KW-0274">FAD</keyword>
<dbReference type="PANTHER" id="PTHR47878:SF1">
    <property type="entry name" value="FLAVODOXIN_FERREDOXIN--NADP REDUCTASE"/>
    <property type="match status" value="1"/>
</dbReference>
<keyword evidence="10" id="KW-0472">Membrane</keyword>
<dbReference type="STRING" id="295108.HT99x_00519"/>
<keyword evidence="8 12" id="KW-0560">Oxidoreductase</keyword>
<comment type="cofactor">
    <cofactor evidence="1">
        <name>FAD</name>
        <dbReference type="ChEBI" id="CHEBI:57692"/>
    </cofactor>
</comment>
<dbReference type="GO" id="GO:0042167">
    <property type="term" value="P:heme catabolic process"/>
    <property type="evidence" value="ECO:0007669"/>
    <property type="project" value="TreeGrafter"/>
</dbReference>
<dbReference type="GO" id="GO:0004324">
    <property type="term" value="F:ferredoxin-NADP+ reductase activity"/>
    <property type="evidence" value="ECO:0007669"/>
    <property type="project" value="UniProtKB-EC"/>
</dbReference>
<dbReference type="InterPro" id="IPR039261">
    <property type="entry name" value="FNR_nucleotide-bd"/>
</dbReference>
<evidence type="ECO:0000313" key="13">
    <source>
        <dbReference type="EMBL" id="MCS5712695.1"/>
    </source>
</evidence>
<keyword evidence="14" id="KW-1185">Reference proteome</keyword>
<evidence type="ECO:0000256" key="4">
    <source>
        <dbReference type="ARBA" id="ARBA00022630"/>
    </source>
</evidence>
<reference evidence="13" key="3">
    <citation type="submission" date="2021-06" db="EMBL/GenBank/DDBJ databases">
        <title>Genomic Description and Analysis of Intracellular Bacteria, Candidatus Berkiella cookevillensis and Candidatus Berkiella aquae.</title>
        <authorList>
            <person name="Kidane D.T."/>
            <person name="Mehari Y.T."/>
            <person name="Rice F.C."/>
            <person name="Arivett B.A."/>
            <person name="Farone A.L."/>
            <person name="Berk S.G."/>
            <person name="Farone M.B."/>
        </authorList>
    </citation>
    <scope>NUCLEOTIDE SEQUENCE</scope>
    <source>
        <strain evidence="13">HT99</strain>
    </source>
</reference>
<evidence type="ECO:0000256" key="7">
    <source>
        <dbReference type="ARBA" id="ARBA00022857"/>
    </source>
</evidence>
<dbReference type="Gene3D" id="3.40.50.80">
    <property type="entry name" value="Nucleotide-binding domain of ferredoxin-NADP reductase (FNR) module"/>
    <property type="match status" value="1"/>
</dbReference>
<keyword evidence="10" id="KW-0812">Transmembrane</keyword>
<dbReference type="Gene3D" id="2.40.30.10">
    <property type="entry name" value="Translation factors"/>
    <property type="match status" value="1"/>
</dbReference>
<dbReference type="SUPFAM" id="SSF63380">
    <property type="entry name" value="Riboflavin synthase domain-like"/>
    <property type="match status" value="1"/>
</dbReference>
<evidence type="ECO:0000313" key="14">
    <source>
        <dbReference type="Proteomes" id="UP000051497"/>
    </source>
</evidence>
<comment type="caution">
    <text evidence="12">The sequence shown here is derived from an EMBL/GenBank/DDBJ whole genome shotgun (WGS) entry which is preliminary data.</text>
</comment>
<proteinExistence type="inferred from homology"/>
<dbReference type="Proteomes" id="UP000051497">
    <property type="component" value="Unassembled WGS sequence"/>
</dbReference>
<keyword evidence="5" id="KW-0547">Nucleotide-binding</keyword>
<comment type="similarity">
    <text evidence="2">Belongs to the ferredoxin--NADP reductase type 1 family.</text>
</comment>
<dbReference type="EMBL" id="LKAJ02000001">
    <property type="protein sequence ID" value="MCS5712695.1"/>
    <property type="molecule type" value="Genomic_DNA"/>
</dbReference>
<evidence type="ECO:0000256" key="6">
    <source>
        <dbReference type="ARBA" id="ARBA00022827"/>
    </source>
</evidence>
<dbReference type="CDD" id="cd06195">
    <property type="entry name" value="FNR1"/>
    <property type="match status" value="1"/>
</dbReference>
<dbReference type="InterPro" id="IPR051930">
    <property type="entry name" value="FNR_type-1"/>
</dbReference>
<dbReference type="OrthoDB" id="9784483at2"/>
<evidence type="ECO:0000256" key="8">
    <source>
        <dbReference type="ARBA" id="ARBA00023002"/>
    </source>
</evidence>
<name>A0A0Q9YMV2_9GAMM</name>
<sequence>MNSKIAERFILGKVIAQKEWRLGLNSLYVDAAIEPFVAGQFTQLALDEDCHVLRPYSFVNPPSESPFEFYYSLVPGGYFSSRLVKLKPHDPIYIAKRPSGRFVLSSVPDATILWLFATGTGFGVFLSILQTQQPWLRFQKIVLVHSVQNTLSLTHQHLVQLWQHQYPERFYWMPVVTGENLSDGQRGAVSKRITHLLASGELENQTGLSLSAQTSQTMLCGNPAMIHDLSELLKLRGLLVNHVKQPGQITIENYWKLDNKNNA</sequence>
<keyword evidence="4" id="KW-0285">Flavoprotein</keyword>
<dbReference type="GO" id="GO:0034599">
    <property type="term" value="P:cellular response to oxidative stress"/>
    <property type="evidence" value="ECO:0007669"/>
    <property type="project" value="TreeGrafter"/>
</dbReference>
<dbReference type="Pfam" id="PF00175">
    <property type="entry name" value="NAD_binding_1"/>
    <property type="match status" value="1"/>
</dbReference>
<keyword evidence="10" id="KW-1133">Transmembrane helix</keyword>
<protein>
    <recommendedName>
        <fullName evidence="3">ferredoxin--NADP(+) reductase</fullName>
        <ecNumber evidence="3">1.18.1.2</ecNumber>
    </recommendedName>
</protein>
<dbReference type="InterPro" id="IPR001433">
    <property type="entry name" value="OxRdtase_FAD/NAD-bd"/>
</dbReference>
<evidence type="ECO:0000256" key="10">
    <source>
        <dbReference type="SAM" id="Phobius"/>
    </source>
</evidence>
<reference evidence="12" key="1">
    <citation type="submission" date="2015-09" db="EMBL/GenBank/DDBJ databases">
        <title>Draft Genome Sequences of Two Novel Amoeba-resistant Intranuclear Bacteria, Candidatus Berkiella cookevillensis and Candidatus Berkiella aquae.</title>
        <authorList>
            <person name="Mehari Y.T."/>
            <person name="Arivett B.A."/>
            <person name="Farone A.L."/>
            <person name="Gunderson J.H."/>
            <person name="Farone M.B."/>
        </authorList>
    </citation>
    <scope>NUCLEOTIDE SEQUENCE [LARGE SCALE GENOMIC DNA]</scope>
    <source>
        <strain evidence="12">HT99</strain>
    </source>
</reference>
<gene>
    <name evidence="12" type="primary">fpr</name>
    <name evidence="12" type="ORF">HT99x_00519</name>
    <name evidence="13" type="ORF">HT99x_014745</name>
</gene>
<dbReference type="AlphaFoldDB" id="A0A0Q9YMV2"/>
<evidence type="ECO:0000256" key="2">
    <source>
        <dbReference type="ARBA" id="ARBA00008312"/>
    </source>
</evidence>
<evidence type="ECO:0000256" key="3">
    <source>
        <dbReference type="ARBA" id="ARBA00013223"/>
    </source>
</evidence>
<dbReference type="PROSITE" id="PS51384">
    <property type="entry name" value="FAD_FR"/>
    <property type="match status" value="1"/>
</dbReference>
<evidence type="ECO:0000256" key="5">
    <source>
        <dbReference type="ARBA" id="ARBA00022741"/>
    </source>
</evidence>
<evidence type="ECO:0000313" key="12">
    <source>
        <dbReference type="EMBL" id="KRG22102.1"/>
    </source>
</evidence>
<dbReference type="PANTHER" id="PTHR47878">
    <property type="entry name" value="OXIDOREDUCTASE FAD/NAD(P)-BINDING DOMAIN PROTEIN"/>
    <property type="match status" value="1"/>
</dbReference>
<evidence type="ECO:0000256" key="1">
    <source>
        <dbReference type="ARBA" id="ARBA00001974"/>
    </source>
</evidence>
<reference evidence="13" key="2">
    <citation type="journal article" date="2016" name="Genome Announc.">
        <title>Draft Genome Sequences of Two Novel Amoeba-Resistant Intranuclear Bacteria, 'Candidatus Berkiella cookevillensis' and 'Candidatus Berkiella aquae'.</title>
        <authorList>
            <person name="Mehari Y.T."/>
            <person name="Arivett B.A."/>
            <person name="Farone A.L."/>
            <person name="Gunderson J.H."/>
            <person name="Farone M.B."/>
        </authorList>
    </citation>
    <scope>NUCLEOTIDE SEQUENCE</scope>
    <source>
        <strain evidence="13">HT99</strain>
    </source>
</reference>
<dbReference type="InterPro" id="IPR017927">
    <property type="entry name" value="FAD-bd_FR_type"/>
</dbReference>
<dbReference type="RefSeq" id="WP_158003348.1">
    <property type="nucleotide sequence ID" value="NZ_LKAJ02000001.1"/>
</dbReference>
<evidence type="ECO:0000256" key="9">
    <source>
        <dbReference type="ARBA" id="ARBA00047776"/>
    </source>
</evidence>
<comment type="catalytic activity">
    <reaction evidence="9">
        <text>2 reduced [2Fe-2S]-[ferredoxin] + NADP(+) + H(+) = 2 oxidized [2Fe-2S]-[ferredoxin] + NADPH</text>
        <dbReference type="Rhea" id="RHEA:20125"/>
        <dbReference type="Rhea" id="RHEA-COMP:10000"/>
        <dbReference type="Rhea" id="RHEA-COMP:10001"/>
        <dbReference type="ChEBI" id="CHEBI:15378"/>
        <dbReference type="ChEBI" id="CHEBI:33737"/>
        <dbReference type="ChEBI" id="CHEBI:33738"/>
        <dbReference type="ChEBI" id="CHEBI:57783"/>
        <dbReference type="ChEBI" id="CHEBI:58349"/>
        <dbReference type="EC" id="1.18.1.2"/>
    </reaction>
</comment>
<feature type="transmembrane region" description="Helical" evidence="10">
    <location>
        <begin position="111"/>
        <end position="129"/>
    </location>
</feature>
<evidence type="ECO:0000259" key="11">
    <source>
        <dbReference type="PROSITE" id="PS51384"/>
    </source>
</evidence>
<dbReference type="InterPro" id="IPR017938">
    <property type="entry name" value="Riboflavin_synthase-like_b-brl"/>
</dbReference>
<keyword evidence="7" id="KW-0521">NADP</keyword>
<dbReference type="GO" id="GO:0000166">
    <property type="term" value="F:nucleotide binding"/>
    <property type="evidence" value="ECO:0007669"/>
    <property type="project" value="UniProtKB-KW"/>
</dbReference>